<keyword evidence="3 5" id="KW-0546">Nucleotide metabolism</keyword>
<dbReference type="SUPFAM" id="SSF51283">
    <property type="entry name" value="dUTPase-like"/>
    <property type="match status" value="1"/>
</dbReference>
<dbReference type="UniPathway" id="UPA00610">
    <property type="reaction ID" value="UER00666"/>
</dbReference>
<dbReference type="STRING" id="483218.BACPEC_00928"/>
<dbReference type="eggNOG" id="COG0756">
    <property type="taxonomic scope" value="Bacteria"/>
</dbReference>
<organism evidence="8 9">
    <name type="scientific">[Bacteroides] pectinophilus ATCC 43243</name>
    <dbReference type="NCBI Taxonomy" id="483218"/>
    <lineage>
        <taxon>Bacteria</taxon>
        <taxon>Bacillati</taxon>
        <taxon>Bacillota</taxon>
        <taxon>Clostridia</taxon>
        <taxon>Eubacteriales</taxon>
    </lineage>
</organism>
<dbReference type="InterPro" id="IPR033704">
    <property type="entry name" value="dUTPase_trimeric"/>
</dbReference>
<dbReference type="NCBIfam" id="TIGR00576">
    <property type="entry name" value="dut"/>
    <property type="match status" value="1"/>
</dbReference>
<reference evidence="8 9" key="1">
    <citation type="submission" date="2008-11" db="EMBL/GenBank/DDBJ databases">
        <title>Draft genome sequence of Bacteroides pectinophilus (ATCC 43243).</title>
        <authorList>
            <person name="Sudarsanam P."/>
            <person name="Ley R."/>
            <person name="Guruge J."/>
            <person name="Turnbaugh P.J."/>
            <person name="Mahowald M."/>
            <person name="Liep D."/>
            <person name="Gordon J."/>
        </authorList>
    </citation>
    <scope>NUCLEOTIDE SEQUENCE [LARGE SCALE GENOMIC DNA]</scope>
    <source>
        <strain evidence="8 9">ATCC 43243</strain>
    </source>
</reference>
<evidence type="ECO:0000256" key="3">
    <source>
        <dbReference type="ARBA" id="ARBA00023080"/>
    </source>
</evidence>
<dbReference type="AlphaFoldDB" id="B7AQH1"/>
<evidence type="ECO:0000256" key="4">
    <source>
        <dbReference type="ARBA" id="ARBA00047686"/>
    </source>
</evidence>
<dbReference type="HOGENOM" id="CLU_068508_1_1_9"/>
<keyword evidence="9" id="KW-1185">Reference proteome</keyword>
<evidence type="ECO:0000256" key="2">
    <source>
        <dbReference type="ARBA" id="ARBA00022801"/>
    </source>
</evidence>
<comment type="caution">
    <text evidence="5">Lacks conserved residue(s) required for the propagation of feature annotation.</text>
</comment>
<dbReference type="PANTHER" id="PTHR11241">
    <property type="entry name" value="DEOXYURIDINE 5'-TRIPHOSPHATE NUCLEOTIDOHYDROLASE"/>
    <property type="match status" value="1"/>
</dbReference>
<dbReference type="EC" id="3.6.1.23" evidence="5"/>
<dbReference type="HAMAP" id="MF_00116">
    <property type="entry name" value="dUTPase_bact"/>
    <property type="match status" value="1"/>
</dbReference>
<comment type="function">
    <text evidence="5">This enzyme is involved in nucleotide metabolism: it produces dUMP, the immediate precursor of thymidine nucleotides and it decreases the intracellular concentration of dUTP so that uracil cannot be incorporated into DNA.</text>
</comment>
<sequence length="147" mass="15657">MTQQVRIKKLHPDAVIPTYGTPFAAGADLYACMDSSVTIEPGQTQFIHTGLSVEIPVGFAGLVYARSGLACKKGIAPANKVGVIDADYRGEIMVALHNHSSEAVTIESCERIAQLVITPFLTAQFEETDELGDTERGEGGFGSTGRK</sequence>
<evidence type="ECO:0000256" key="6">
    <source>
        <dbReference type="SAM" id="MobiDB-lite"/>
    </source>
</evidence>
<name>B7AQH1_9FIRM</name>
<evidence type="ECO:0000256" key="1">
    <source>
        <dbReference type="ARBA" id="ARBA00006581"/>
    </source>
</evidence>
<dbReference type="GO" id="GO:0046081">
    <property type="term" value="P:dUTP catabolic process"/>
    <property type="evidence" value="ECO:0007669"/>
    <property type="project" value="InterPro"/>
</dbReference>
<dbReference type="NCBIfam" id="NF001862">
    <property type="entry name" value="PRK00601.1"/>
    <property type="match status" value="1"/>
</dbReference>
<dbReference type="GO" id="GO:0004170">
    <property type="term" value="F:dUTP diphosphatase activity"/>
    <property type="evidence" value="ECO:0007669"/>
    <property type="project" value="UniProtKB-UniRule"/>
</dbReference>
<dbReference type="GO" id="GO:0006226">
    <property type="term" value="P:dUMP biosynthetic process"/>
    <property type="evidence" value="ECO:0007669"/>
    <property type="project" value="UniProtKB-UniRule"/>
</dbReference>
<dbReference type="PANTHER" id="PTHR11241:SF0">
    <property type="entry name" value="DEOXYURIDINE 5'-TRIPHOSPHATE NUCLEOTIDOHYDROLASE"/>
    <property type="match status" value="1"/>
</dbReference>
<feature type="domain" description="dUTPase-like" evidence="7">
    <location>
        <begin position="14"/>
        <end position="145"/>
    </location>
</feature>
<keyword evidence="2 5" id="KW-0378">Hydrolase</keyword>
<comment type="cofactor">
    <cofactor evidence="5">
        <name>Mg(2+)</name>
        <dbReference type="ChEBI" id="CHEBI:18420"/>
    </cofactor>
</comment>
<proteinExistence type="inferred from homology"/>
<dbReference type="GO" id="GO:0000287">
    <property type="term" value="F:magnesium ion binding"/>
    <property type="evidence" value="ECO:0007669"/>
    <property type="project" value="UniProtKB-UniRule"/>
</dbReference>
<comment type="catalytic activity">
    <reaction evidence="4 5">
        <text>dUTP + H2O = dUMP + diphosphate + H(+)</text>
        <dbReference type="Rhea" id="RHEA:10248"/>
        <dbReference type="ChEBI" id="CHEBI:15377"/>
        <dbReference type="ChEBI" id="CHEBI:15378"/>
        <dbReference type="ChEBI" id="CHEBI:33019"/>
        <dbReference type="ChEBI" id="CHEBI:61555"/>
        <dbReference type="ChEBI" id="CHEBI:246422"/>
        <dbReference type="EC" id="3.6.1.23"/>
    </reaction>
</comment>
<dbReference type="InterPro" id="IPR008181">
    <property type="entry name" value="dUTPase"/>
</dbReference>
<feature type="binding site" evidence="5">
    <location>
        <begin position="83"/>
        <end position="85"/>
    </location>
    <ligand>
        <name>substrate</name>
    </ligand>
</feature>
<evidence type="ECO:0000313" key="8">
    <source>
        <dbReference type="EMBL" id="EEC57943.1"/>
    </source>
</evidence>
<dbReference type="EMBL" id="ABVQ01000035">
    <property type="protein sequence ID" value="EEC57943.1"/>
    <property type="molecule type" value="Genomic_DNA"/>
</dbReference>
<accession>B7AQH1</accession>
<gene>
    <name evidence="5" type="primary">dut</name>
    <name evidence="8" type="ORF">BACPEC_00928</name>
</gene>
<reference evidence="8 9" key="2">
    <citation type="submission" date="2008-11" db="EMBL/GenBank/DDBJ databases">
        <authorList>
            <person name="Fulton L."/>
            <person name="Clifton S."/>
            <person name="Fulton B."/>
            <person name="Xu J."/>
            <person name="Minx P."/>
            <person name="Pepin K.H."/>
            <person name="Johnson M."/>
            <person name="Bhonagiri V."/>
            <person name="Nash W.E."/>
            <person name="Mardis E.R."/>
            <person name="Wilson R.K."/>
        </authorList>
    </citation>
    <scope>NUCLEOTIDE SEQUENCE [LARGE SCALE GENOMIC DNA]</scope>
    <source>
        <strain evidence="8 9">ATCC 43243</strain>
    </source>
</reference>
<evidence type="ECO:0000259" key="7">
    <source>
        <dbReference type="Pfam" id="PF00692"/>
    </source>
</evidence>
<feature type="region of interest" description="Disordered" evidence="6">
    <location>
        <begin position="128"/>
        <end position="147"/>
    </location>
</feature>
<dbReference type="Gene3D" id="2.70.40.10">
    <property type="match status" value="1"/>
</dbReference>
<dbReference type="CDD" id="cd07557">
    <property type="entry name" value="trimeric_dUTPase"/>
    <property type="match status" value="1"/>
</dbReference>
<dbReference type="InterPro" id="IPR029054">
    <property type="entry name" value="dUTPase-like"/>
</dbReference>
<evidence type="ECO:0000313" key="9">
    <source>
        <dbReference type="Proteomes" id="UP000003136"/>
    </source>
</evidence>
<dbReference type="Pfam" id="PF00692">
    <property type="entry name" value="dUTPase"/>
    <property type="match status" value="1"/>
</dbReference>
<evidence type="ECO:0000256" key="5">
    <source>
        <dbReference type="HAMAP-Rule" id="MF_00116"/>
    </source>
</evidence>
<keyword evidence="5" id="KW-0479">Metal-binding</keyword>
<comment type="similarity">
    <text evidence="1 5">Belongs to the dUTPase family.</text>
</comment>
<dbReference type="Proteomes" id="UP000003136">
    <property type="component" value="Unassembled WGS sequence"/>
</dbReference>
<feature type="binding site" evidence="5">
    <location>
        <begin position="66"/>
        <end position="68"/>
    </location>
    <ligand>
        <name>substrate</name>
    </ligand>
</feature>
<comment type="pathway">
    <text evidence="5">Pyrimidine metabolism; dUMP biosynthesis; dUMP from dCTP (dUTP route): step 2/2.</text>
</comment>
<protein>
    <recommendedName>
        <fullName evidence="5">Deoxyuridine 5'-triphosphate nucleotidohydrolase</fullName>
        <shortName evidence="5">dUTPase</shortName>
        <ecNumber evidence="5">3.6.1.23</ecNumber>
    </recommendedName>
    <alternativeName>
        <fullName evidence="5">dUTP pyrophosphatase</fullName>
    </alternativeName>
</protein>
<keyword evidence="5" id="KW-0460">Magnesium</keyword>
<dbReference type="InterPro" id="IPR036157">
    <property type="entry name" value="dUTPase-like_sf"/>
</dbReference>
<feature type="binding site" evidence="5">
    <location>
        <position position="79"/>
    </location>
    <ligand>
        <name>substrate</name>
    </ligand>
</feature>